<sequence length="265" mass="29755">MIKTYWWFLLGVFSVACSGEDTPDKRSDNLLYQYSTIDALLGGVFEGDLHMSDLGAQGDFGIGTFNAVDGELFMNEGELYRIRHDGKAYPVAPSETSPFAVATFFQRDTVFEFNAADGPISYEGLQDRLGRLLKANHIYAIRIIGDFAQVRTRAPAPAHRPYPTLLEHLNDHQHTFTLNEVKGTMVGFFVPHFLKNINVDGFHFHLLTADKQAGGHVFGFESRALKIELSRMRNITVELPGTSAFQHVNLTMDRNNDVRIVEQGK</sequence>
<dbReference type="GO" id="GO:0045151">
    <property type="term" value="P:acetoin biosynthetic process"/>
    <property type="evidence" value="ECO:0007669"/>
    <property type="project" value="UniProtKB-UniRule"/>
</dbReference>
<keyword evidence="11" id="KW-1185">Reference proteome</keyword>
<dbReference type="PROSITE" id="PS51257">
    <property type="entry name" value="PROKAR_LIPOPROTEIN"/>
    <property type="match status" value="1"/>
</dbReference>
<dbReference type="RefSeq" id="WP_090607859.1">
    <property type="nucleotide sequence ID" value="NZ_FNZR01000009.1"/>
</dbReference>
<dbReference type="Proteomes" id="UP000198916">
    <property type="component" value="Unassembled WGS sequence"/>
</dbReference>
<dbReference type="EC" id="4.1.1.5" evidence="4 9"/>
<keyword evidence="7 9" id="KW-0005">Acetoin biosynthesis</keyword>
<dbReference type="STRING" id="332977.SAMN05421740_10955"/>
<proteinExistence type="inferred from homology"/>
<keyword evidence="6 9" id="KW-0210">Decarboxylase</keyword>
<dbReference type="PANTHER" id="PTHR35524">
    <property type="entry name" value="ALPHA-ACETOLACTATE DECARBOXYLASE"/>
    <property type="match status" value="1"/>
</dbReference>
<evidence type="ECO:0000313" key="11">
    <source>
        <dbReference type="Proteomes" id="UP000198916"/>
    </source>
</evidence>
<dbReference type="CDD" id="cd17299">
    <property type="entry name" value="acetolactate_decarboxylase"/>
    <property type="match status" value="1"/>
</dbReference>
<dbReference type="OrthoDB" id="8612680at2"/>
<dbReference type="UniPathway" id="UPA00626">
    <property type="reaction ID" value="UER00678"/>
</dbReference>
<dbReference type="PANTHER" id="PTHR35524:SF1">
    <property type="entry name" value="ALPHA-ACETOLACTATE DECARBOXYLASE"/>
    <property type="match status" value="1"/>
</dbReference>
<accession>A0A1H7SLM8</accession>
<evidence type="ECO:0000256" key="5">
    <source>
        <dbReference type="ARBA" id="ARBA00020164"/>
    </source>
</evidence>
<evidence type="ECO:0000256" key="2">
    <source>
        <dbReference type="ARBA" id="ARBA00005170"/>
    </source>
</evidence>
<dbReference type="NCBIfam" id="TIGR01252">
    <property type="entry name" value="acetolac_decarb"/>
    <property type="match status" value="1"/>
</dbReference>
<dbReference type="Gene3D" id="3.30.1330.80">
    <property type="entry name" value="Hypothetical protein, similar to alpha- acetolactate decarboxylase, domain 2"/>
    <property type="match status" value="2"/>
</dbReference>
<comment type="pathway">
    <text evidence="2 9">Polyol metabolism; (R,R)-butane-2,3-diol biosynthesis; (R,R)-butane-2,3-diol from pyruvate: step 2/3.</text>
</comment>
<organism evidence="10 11">
    <name type="scientific">Parapedobacter koreensis</name>
    <dbReference type="NCBI Taxonomy" id="332977"/>
    <lineage>
        <taxon>Bacteria</taxon>
        <taxon>Pseudomonadati</taxon>
        <taxon>Bacteroidota</taxon>
        <taxon>Sphingobacteriia</taxon>
        <taxon>Sphingobacteriales</taxon>
        <taxon>Sphingobacteriaceae</taxon>
        <taxon>Parapedobacter</taxon>
    </lineage>
</organism>
<evidence type="ECO:0000256" key="6">
    <source>
        <dbReference type="ARBA" id="ARBA00022793"/>
    </source>
</evidence>
<dbReference type="GO" id="GO:0047605">
    <property type="term" value="F:acetolactate decarboxylase activity"/>
    <property type="evidence" value="ECO:0007669"/>
    <property type="project" value="UniProtKB-UniRule"/>
</dbReference>
<dbReference type="AlphaFoldDB" id="A0A1H7SLM8"/>
<dbReference type="InterPro" id="IPR005128">
    <property type="entry name" value="Acetolactate_a_deCO2ase"/>
</dbReference>
<comment type="similarity">
    <text evidence="3 9">Belongs to the alpha-acetolactate decarboxylase family.</text>
</comment>
<protein>
    <recommendedName>
        <fullName evidence="5 9">Alpha-acetolactate decarboxylase</fullName>
        <ecNumber evidence="4 9">4.1.1.5</ecNumber>
    </recommendedName>
</protein>
<evidence type="ECO:0000256" key="9">
    <source>
        <dbReference type="PIRNR" id="PIRNR001332"/>
    </source>
</evidence>
<gene>
    <name evidence="10" type="ORF">SAMN05421740_10955</name>
</gene>
<evidence type="ECO:0000256" key="8">
    <source>
        <dbReference type="ARBA" id="ARBA00023239"/>
    </source>
</evidence>
<dbReference type="SUPFAM" id="SSF117856">
    <property type="entry name" value="AF0104/ALDC/Ptd012-like"/>
    <property type="match status" value="1"/>
</dbReference>
<evidence type="ECO:0000256" key="4">
    <source>
        <dbReference type="ARBA" id="ARBA00013204"/>
    </source>
</evidence>
<name>A0A1H7SLM8_9SPHI</name>
<dbReference type="PIRSF" id="PIRSF001332">
    <property type="entry name" value="Acetolac_decarb"/>
    <property type="match status" value="1"/>
</dbReference>
<comment type="catalytic activity">
    <reaction evidence="1 9">
        <text>(2S)-2-acetolactate + H(+) = (R)-acetoin + CO2</text>
        <dbReference type="Rhea" id="RHEA:21580"/>
        <dbReference type="ChEBI" id="CHEBI:15378"/>
        <dbReference type="ChEBI" id="CHEBI:15686"/>
        <dbReference type="ChEBI" id="CHEBI:16526"/>
        <dbReference type="ChEBI" id="CHEBI:58476"/>
        <dbReference type="EC" id="4.1.1.5"/>
    </reaction>
</comment>
<dbReference type="EMBL" id="FNZR01000009">
    <property type="protein sequence ID" value="SEL73425.1"/>
    <property type="molecule type" value="Genomic_DNA"/>
</dbReference>
<evidence type="ECO:0000256" key="3">
    <source>
        <dbReference type="ARBA" id="ARBA00007106"/>
    </source>
</evidence>
<dbReference type="Pfam" id="PF03306">
    <property type="entry name" value="AAL_decarboxy"/>
    <property type="match status" value="1"/>
</dbReference>
<evidence type="ECO:0000256" key="7">
    <source>
        <dbReference type="ARBA" id="ARBA00023061"/>
    </source>
</evidence>
<reference evidence="11" key="1">
    <citation type="submission" date="2016-10" db="EMBL/GenBank/DDBJ databases">
        <authorList>
            <person name="Varghese N."/>
            <person name="Submissions S."/>
        </authorList>
    </citation>
    <scope>NUCLEOTIDE SEQUENCE [LARGE SCALE GENOMIC DNA]</scope>
    <source>
        <strain evidence="11">Jip14</strain>
    </source>
</reference>
<keyword evidence="8 9" id="KW-0456">Lyase</keyword>
<evidence type="ECO:0000313" key="10">
    <source>
        <dbReference type="EMBL" id="SEL73425.1"/>
    </source>
</evidence>
<evidence type="ECO:0000256" key="1">
    <source>
        <dbReference type="ARBA" id="ARBA00001784"/>
    </source>
</evidence>